<evidence type="ECO:0000256" key="3">
    <source>
        <dbReference type="ARBA" id="ARBA00022723"/>
    </source>
</evidence>
<protein>
    <recommendedName>
        <fullName evidence="10">dITP/XTP pyrophosphatase</fullName>
        <ecNumber evidence="10">3.6.1.66</ecNumber>
    </recommendedName>
    <alternativeName>
        <fullName evidence="10">Non-canonical purine NTP pyrophosphatase</fullName>
    </alternativeName>
    <alternativeName>
        <fullName evidence="10">Non-standard purine NTP pyrophosphatase</fullName>
    </alternativeName>
    <alternativeName>
        <fullName evidence="10">Nucleoside-triphosphate diphosphatase</fullName>
    </alternativeName>
    <alternativeName>
        <fullName evidence="10">Nucleoside-triphosphate pyrophosphatase</fullName>
        <shortName evidence="10">NTPase</shortName>
    </alternativeName>
</protein>
<comment type="caution">
    <text evidence="10">Lacks conserved residue(s) required for the propagation of feature annotation.</text>
</comment>
<evidence type="ECO:0000256" key="1">
    <source>
        <dbReference type="ARBA" id="ARBA00008023"/>
    </source>
</evidence>
<evidence type="ECO:0000313" key="13">
    <source>
        <dbReference type="Proteomes" id="UP000434052"/>
    </source>
</evidence>
<keyword evidence="3 10" id="KW-0479">Metal-binding</keyword>
<evidence type="ECO:0000313" key="12">
    <source>
        <dbReference type="EMBL" id="TVM35707.1"/>
    </source>
</evidence>
<evidence type="ECO:0000256" key="7">
    <source>
        <dbReference type="ARBA" id="ARBA00023080"/>
    </source>
</evidence>
<dbReference type="Gene3D" id="3.90.950.10">
    <property type="match status" value="1"/>
</dbReference>
<evidence type="ECO:0000256" key="5">
    <source>
        <dbReference type="ARBA" id="ARBA00022801"/>
    </source>
</evidence>
<dbReference type="InterPro" id="IPR029001">
    <property type="entry name" value="ITPase-like_fam"/>
</dbReference>
<dbReference type="RefSeq" id="WP_144234036.1">
    <property type="nucleotide sequence ID" value="NZ_QMIF01000002.1"/>
</dbReference>
<dbReference type="InterPro" id="IPR020922">
    <property type="entry name" value="dITP/XTP_pyrophosphatase"/>
</dbReference>
<dbReference type="AlphaFoldDB" id="A0A6P1ZMX4"/>
<keyword evidence="7 10" id="KW-0546">Nucleotide metabolism</keyword>
<comment type="caution">
    <text evidence="12">The sequence shown here is derived from an EMBL/GenBank/DDBJ whole genome shotgun (WGS) entry which is preliminary data.</text>
</comment>
<evidence type="ECO:0000256" key="6">
    <source>
        <dbReference type="ARBA" id="ARBA00022842"/>
    </source>
</evidence>
<feature type="active site" description="Proton acceptor" evidence="10">
    <location>
        <position position="70"/>
    </location>
</feature>
<evidence type="ECO:0000256" key="9">
    <source>
        <dbReference type="ARBA" id="ARBA00052017"/>
    </source>
</evidence>
<feature type="binding site" evidence="10">
    <location>
        <position position="184"/>
    </location>
    <ligand>
        <name>substrate</name>
    </ligand>
</feature>
<feature type="binding site" evidence="10">
    <location>
        <position position="70"/>
    </location>
    <ligand>
        <name>Mg(2+)</name>
        <dbReference type="ChEBI" id="CHEBI:18420"/>
    </ligand>
</feature>
<dbReference type="Proteomes" id="UP000434052">
    <property type="component" value="Unassembled WGS sequence"/>
</dbReference>
<dbReference type="NCBIfam" id="TIGR00042">
    <property type="entry name" value="RdgB/HAM1 family non-canonical purine NTP pyrophosphatase"/>
    <property type="match status" value="1"/>
</dbReference>
<comment type="function">
    <text evidence="10">Pyrophosphatase that catalyzes the hydrolysis of nucleoside triphosphates to their monophosphate derivatives, with a high preference for the non-canonical purine nucleotides XTP (xanthosine triphosphate), dITP (deoxyinosine triphosphate) and ITP. Seems to function as a house-cleaning enzyme that removes non-canonical purine nucleotides from the nucleotide pool, thus preventing their incorporation into DNA/RNA and avoiding chromosomal lesions.</text>
</comment>
<dbReference type="EMBL" id="QMIF01000002">
    <property type="protein sequence ID" value="TVM35707.1"/>
    <property type="molecule type" value="Genomic_DNA"/>
</dbReference>
<sequence length="212" mass="22375">MTTLVLATRNAGKIAELTRLLEPYGVEVLGLDRFPEIGEIPEDGETFAENALFKALTVARATGHIAVADDSGLAVDALGGAPGVYSARYAQPGDVPGGEAMTQDARNNAKLLAALQGVPMDKRTARFVCCMAAAAPNEETLVAERAWEGRIALEPGGDNGFGYDPLFLVPDAGCTSAQLAPEEKNRRSHRGQALKALLQGWPEFLARAGEAQ</sequence>
<comment type="similarity">
    <text evidence="1 10 11">Belongs to the HAM1 NTPase family.</text>
</comment>
<feature type="binding site" evidence="10">
    <location>
        <begin position="161"/>
        <end position="164"/>
    </location>
    <ligand>
        <name>substrate</name>
    </ligand>
</feature>
<reference evidence="12 13" key="1">
    <citation type="submission" date="2018-06" db="EMBL/GenBank/DDBJ databases">
        <title>Complete genome of Desulfovibrio marinus P48SEP.</title>
        <authorList>
            <person name="Crispim J.S."/>
            <person name="Vidigal P.M.P."/>
            <person name="Silva L.C.F."/>
            <person name="Araujo L.C."/>
            <person name="Laguardia C.N."/>
            <person name="Dias R.S."/>
            <person name="Sousa M.P."/>
            <person name="Paula S.O."/>
            <person name="Silva C."/>
        </authorList>
    </citation>
    <scope>NUCLEOTIDE SEQUENCE [LARGE SCALE GENOMIC DNA]</scope>
    <source>
        <strain evidence="12 13">P48SEP</strain>
    </source>
</reference>
<dbReference type="GO" id="GO:0017111">
    <property type="term" value="F:ribonucleoside triphosphate phosphatase activity"/>
    <property type="evidence" value="ECO:0007669"/>
    <property type="project" value="InterPro"/>
</dbReference>
<name>A0A6P1ZMX4_9BACT</name>
<feature type="binding site" evidence="10">
    <location>
        <begin position="189"/>
        <end position="190"/>
    </location>
    <ligand>
        <name>substrate</name>
    </ligand>
</feature>
<dbReference type="CDD" id="cd00515">
    <property type="entry name" value="HAM1"/>
    <property type="match status" value="1"/>
</dbReference>
<dbReference type="FunFam" id="3.90.950.10:FF:000001">
    <property type="entry name" value="dITP/XTP pyrophosphatase"/>
    <property type="match status" value="1"/>
</dbReference>
<gene>
    <name evidence="12" type="ORF">DQK91_03315</name>
</gene>
<comment type="catalytic activity">
    <reaction evidence="9 10">
        <text>XTP + H2O = XMP + diphosphate + H(+)</text>
        <dbReference type="Rhea" id="RHEA:28610"/>
        <dbReference type="ChEBI" id="CHEBI:15377"/>
        <dbReference type="ChEBI" id="CHEBI:15378"/>
        <dbReference type="ChEBI" id="CHEBI:33019"/>
        <dbReference type="ChEBI" id="CHEBI:57464"/>
        <dbReference type="ChEBI" id="CHEBI:61314"/>
        <dbReference type="EC" id="3.6.1.66"/>
    </reaction>
</comment>
<dbReference type="InterPro" id="IPR002637">
    <property type="entry name" value="RdgB/HAM1"/>
</dbReference>
<evidence type="ECO:0000256" key="11">
    <source>
        <dbReference type="RuleBase" id="RU003781"/>
    </source>
</evidence>
<dbReference type="GO" id="GO:0000166">
    <property type="term" value="F:nucleotide binding"/>
    <property type="evidence" value="ECO:0007669"/>
    <property type="project" value="UniProtKB-KW"/>
</dbReference>
<comment type="cofactor">
    <cofactor evidence="10">
        <name>Mg(2+)</name>
        <dbReference type="ChEBI" id="CHEBI:18420"/>
    </cofactor>
    <text evidence="10">Binds 1 Mg(2+) ion per subunit.</text>
</comment>
<dbReference type="GO" id="GO:0046872">
    <property type="term" value="F:metal ion binding"/>
    <property type="evidence" value="ECO:0007669"/>
    <property type="project" value="UniProtKB-KW"/>
</dbReference>
<keyword evidence="6 10" id="KW-0460">Magnesium</keyword>
<keyword evidence="4 10" id="KW-0547">Nucleotide-binding</keyword>
<evidence type="ECO:0000256" key="2">
    <source>
        <dbReference type="ARBA" id="ARBA00011738"/>
    </source>
</evidence>
<dbReference type="NCBIfam" id="NF011397">
    <property type="entry name" value="PRK14822.1"/>
    <property type="match status" value="1"/>
</dbReference>
<comment type="subunit">
    <text evidence="2 10">Homodimer.</text>
</comment>
<dbReference type="GO" id="GO:0009117">
    <property type="term" value="P:nucleotide metabolic process"/>
    <property type="evidence" value="ECO:0007669"/>
    <property type="project" value="UniProtKB-KW"/>
</dbReference>
<dbReference type="GO" id="GO:0009146">
    <property type="term" value="P:purine nucleoside triphosphate catabolic process"/>
    <property type="evidence" value="ECO:0007669"/>
    <property type="project" value="UniProtKB-UniRule"/>
</dbReference>
<dbReference type="GO" id="GO:0036220">
    <property type="term" value="F:ITP diphosphatase activity"/>
    <property type="evidence" value="ECO:0007669"/>
    <property type="project" value="UniProtKB-UniRule"/>
</dbReference>
<comment type="catalytic activity">
    <reaction evidence="8 10">
        <text>dITP + H2O = dIMP + diphosphate + H(+)</text>
        <dbReference type="Rhea" id="RHEA:28342"/>
        <dbReference type="ChEBI" id="CHEBI:15377"/>
        <dbReference type="ChEBI" id="CHEBI:15378"/>
        <dbReference type="ChEBI" id="CHEBI:33019"/>
        <dbReference type="ChEBI" id="CHEBI:61194"/>
        <dbReference type="ChEBI" id="CHEBI:61382"/>
        <dbReference type="EC" id="3.6.1.66"/>
    </reaction>
</comment>
<dbReference type="PANTHER" id="PTHR11067:SF9">
    <property type="entry name" value="INOSINE TRIPHOSPHATE PYROPHOSPHATASE"/>
    <property type="match status" value="1"/>
</dbReference>
<evidence type="ECO:0000256" key="10">
    <source>
        <dbReference type="HAMAP-Rule" id="MF_01405"/>
    </source>
</evidence>
<evidence type="ECO:0000256" key="8">
    <source>
        <dbReference type="ARBA" id="ARBA00051875"/>
    </source>
</evidence>
<dbReference type="HAMAP" id="MF_01405">
    <property type="entry name" value="Non_canon_purine_NTPase"/>
    <property type="match status" value="1"/>
</dbReference>
<dbReference type="PANTHER" id="PTHR11067">
    <property type="entry name" value="INOSINE TRIPHOSPHATE PYROPHOSPHATASE/HAM1 PROTEIN"/>
    <property type="match status" value="1"/>
</dbReference>
<dbReference type="Pfam" id="PF01725">
    <property type="entry name" value="Ham1p_like"/>
    <property type="match status" value="1"/>
</dbReference>
<comment type="catalytic activity">
    <reaction evidence="10">
        <text>ITP + H2O = IMP + diphosphate + H(+)</text>
        <dbReference type="Rhea" id="RHEA:29399"/>
        <dbReference type="ChEBI" id="CHEBI:15377"/>
        <dbReference type="ChEBI" id="CHEBI:15378"/>
        <dbReference type="ChEBI" id="CHEBI:33019"/>
        <dbReference type="ChEBI" id="CHEBI:58053"/>
        <dbReference type="ChEBI" id="CHEBI:61402"/>
        <dbReference type="EC" id="3.6.1.66"/>
    </reaction>
</comment>
<dbReference type="GO" id="GO:0035870">
    <property type="term" value="F:dITP diphosphatase activity"/>
    <property type="evidence" value="ECO:0007669"/>
    <property type="project" value="UniProtKB-UniRule"/>
</dbReference>
<keyword evidence="5 10" id="KW-0378">Hydrolase</keyword>
<dbReference type="GO" id="GO:0036222">
    <property type="term" value="F:XTP diphosphatase activity"/>
    <property type="evidence" value="ECO:0007669"/>
    <property type="project" value="UniProtKB-UniRule"/>
</dbReference>
<dbReference type="SUPFAM" id="SSF52972">
    <property type="entry name" value="ITPase-like"/>
    <property type="match status" value="1"/>
</dbReference>
<dbReference type="OrthoDB" id="9807456at2"/>
<organism evidence="12 13">
    <name type="scientific">Oceanidesulfovibrio marinus</name>
    <dbReference type="NCBI Taxonomy" id="370038"/>
    <lineage>
        <taxon>Bacteria</taxon>
        <taxon>Pseudomonadati</taxon>
        <taxon>Thermodesulfobacteriota</taxon>
        <taxon>Desulfovibrionia</taxon>
        <taxon>Desulfovibrionales</taxon>
        <taxon>Desulfovibrionaceae</taxon>
        <taxon>Oceanidesulfovibrio</taxon>
    </lineage>
</organism>
<evidence type="ECO:0000256" key="4">
    <source>
        <dbReference type="ARBA" id="ARBA00022741"/>
    </source>
</evidence>
<proteinExistence type="inferred from homology"/>
<feature type="binding site" evidence="10">
    <location>
        <begin position="8"/>
        <end position="13"/>
    </location>
    <ligand>
        <name>substrate</name>
    </ligand>
</feature>
<dbReference type="GO" id="GO:0005829">
    <property type="term" value="C:cytosol"/>
    <property type="evidence" value="ECO:0007669"/>
    <property type="project" value="TreeGrafter"/>
</dbReference>
<feature type="binding site" evidence="10">
    <location>
        <position position="71"/>
    </location>
    <ligand>
        <name>substrate</name>
    </ligand>
</feature>
<accession>A0A6P1ZMX4</accession>
<dbReference type="EC" id="3.6.1.66" evidence="10"/>